<keyword evidence="1" id="KW-0614">Plasmid</keyword>
<proteinExistence type="predicted"/>
<organism evidence="1 2">
    <name type="scientific">Allochromatium vinosum (strain ATCC 17899 / DSM 180 / NBRC 103801 / NCIMB 10441 / D)</name>
    <name type="common">Chromatium vinosum</name>
    <dbReference type="NCBI Taxonomy" id="572477"/>
    <lineage>
        <taxon>Bacteria</taxon>
        <taxon>Pseudomonadati</taxon>
        <taxon>Pseudomonadota</taxon>
        <taxon>Gammaproteobacteria</taxon>
        <taxon>Chromatiales</taxon>
        <taxon>Chromatiaceae</taxon>
        <taxon>Allochromatium</taxon>
    </lineage>
</organism>
<evidence type="ECO:0000313" key="2">
    <source>
        <dbReference type="Proteomes" id="UP000001441"/>
    </source>
</evidence>
<reference evidence="1 2" key="1">
    <citation type="journal article" date="2011" name="Stand. Genomic Sci.">
        <title>Complete genome sequence of Allochromatium vinosum DSM 180(T).</title>
        <authorList>
            <person name="Weissgerber T."/>
            <person name="Zigann R."/>
            <person name="Bruce D."/>
            <person name="Chang Y.J."/>
            <person name="Detter J.C."/>
            <person name="Han C."/>
            <person name="Hauser L."/>
            <person name="Jeffries C.D."/>
            <person name="Land M."/>
            <person name="Munk A.C."/>
            <person name="Tapia R."/>
            <person name="Dahl C."/>
        </authorList>
    </citation>
    <scope>NUCLEOTIDE SEQUENCE [LARGE SCALE GENOMIC DNA]</scope>
    <source>
        <strain evidence="2">ATCC 17899 / DSM 180 / NBRC 103801 / NCIMB 10441 / D</strain>
        <plasmid evidence="2">Plasmid pALVIN01</plasmid>
    </source>
</reference>
<evidence type="ECO:0000313" key="1">
    <source>
        <dbReference type="EMBL" id="ADC64051.1"/>
    </source>
</evidence>
<keyword evidence="2" id="KW-1185">Reference proteome</keyword>
<dbReference type="EMBL" id="CP001897">
    <property type="protein sequence ID" value="ADC64051.1"/>
    <property type="molecule type" value="Genomic_DNA"/>
</dbReference>
<geneLocation type="plasmid" evidence="1 2">
    <name>pALVIN01</name>
</geneLocation>
<name>D3RW39_ALLVD</name>
<sequence length="66" mass="7316">MDRKLVCSKCGKNMRSYAEVGYDGPERDGKPDLGNEDCNVPMNWMLLCKSCAVEFGLPNDAELETA</sequence>
<dbReference type="KEGG" id="alv:Alvin_3153"/>
<dbReference type="HOGENOM" id="CLU_2821589_0_0_6"/>
<dbReference type="AlphaFoldDB" id="D3RW39"/>
<dbReference type="Proteomes" id="UP000001441">
    <property type="component" value="Plasmid pALVIN01"/>
</dbReference>
<accession>D3RW39</accession>
<protein>
    <submittedName>
        <fullName evidence="1">Uncharacterized protein</fullName>
    </submittedName>
</protein>
<gene>
    <name evidence="1" type="ordered locus">Alvin_3153</name>
</gene>